<proteinExistence type="predicted"/>
<organism evidence="1 2">
    <name type="scientific">Paraburkholderia hospita</name>
    <dbReference type="NCBI Taxonomy" id="169430"/>
    <lineage>
        <taxon>Bacteria</taxon>
        <taxon>Pseudomonadati</taxon>
        <taxon>Pseudomonadota</taxon>
        <taxon>Betaproteobacteria</taxon>
        <taxon>Burkholderiales</taxon>
        <taxon>Burkholderiaceae</taxon>
        <taxon>Paraburkholderia</taxon>
    </lineage>
</organism>
<evidence type="ECO:0000313" key="2">
    <source>
        <dbReference type="Proteomes" id="UP000236649"/>
    </source>
</evidence>
<sequence>MLVNYGARHRKGLPISNSIAESAVKQVVSYRIAGCSCAGVQKRQRSLLVDGWIDFRVHTLCQTDTPALLSTICLTSGIAIVA</sequence>
<dbReference type="Proteomes" id="UP000236649">
    <property type="component" value="Chromosome 2"/>
</dbReference>
<dbReference type="KEGG" id="phs:C2L64_30010"/>
<gene>
    <name evidence="1" type="ORF">C2L64_30010</name>
</gene>
<reference evidence="1 2" key="1">
    <citation type="submission" date="2018-01" db="EMBL/GenBank/DDBJ databases">
        <title>Species boundaries and ecological features among Paraburkholderia terrae DSMZ17804T, P. hospita DSMZ17164T and P. caribensis DSMZ13236T.</title>
        <authorList>
            <person name="Pratama A.A."/>
        </authorList>
    </citation>
    <scope>NUCLEOTIDE SEQUENCE [LARGE SCALE GENOMIC DNA]</scope>
    <source>
        <strain evidence="1 2">DSM 17164</strain>
    </source>
</reference>
<name>A0AAN1MMC3_9BURK</name>
<protein>
    <submittedName>
        <fullName evidence="1">Uncharacterized protein</fullName>
    </submittedName>
</protein>
<evidence type="ECO:0000313" key="1">
    <source>
        <dbReference type="EMBL" id="AUT72398.1"/>
    </source>
</evidence>
<dbReference type="AlphaFoldDB" id="A0AAN1MMC3"/>
<dbReference type="EMBL" id="CP026106">
    <property type="protein sequence ID" value="AUT72398.1"/>
    <property type="molecule type" value="Genomic_DNA"/>
</dbReference>
<accession>A0AAN1MMC3</accession>